<evidence type="ECO:0000313" key="7">
    <source>
        <dbReference type="EMBL" id="KAF8446232.1"/>
    </source>
</evidence>
<name>A0AAD4GIT5_BOLED</name>
<dbReference type="Proteomes" id="UP001194468">
    <property type="component" value="Unassembled WGS sequence"/>
</dbReference>
<dbReference type="GO" id="GO:0060090">
    <property type="term" value="F:molecular adaptor activity"/>
    <property type="evidence" value="ECO:0007669"/>
    <property type="project" value="TreeGrafter"/>
</dbReference>
<dbReference type="Pfam" id="PF13414">
    <property type="entry name" value="TPR_11"/>
    <property type="match status" value="1"/>
</dbReference>
<dbReference type="InterPro" id="IPR047150">
    <property type="entry name" value="SGT"/>
</dbReference>
<dbReference type="Gene3D" id="1.20.5.420">
    <property type="entry name" value="Immunoglobulin FC, subunit C"/>
    <property type="match status" value="1"/>
</dbReference>
<proteinExistence type="inferred from homology"/>
<evidence type="ECO:0000256" key="4">
    <source>
        <dbReference type="PROSITE-ProRule" id="PRU00339"/>
    </source>
</evidence>
<dbReference type="GO" id="GO:0016020">
    <property type="term" value="C:membrane"/>
    <property type="evidence" value="ECO:0007669"/>
    <property type="project" value="TreeGrafter"/>
</dbReference>
<evidence type="ECO:0000313" key="8">
    <source>
        <dbReference type="Proteomes" id="UP001194468"/>
    </source>
</evidence>
<dbReference type="PANTHER" id="PTHR45831:SF2">
    <property type="entry name" value="LD24721P"/>
    <property type="match status" value="1"/>
</dbReference>
<evidence type="ECO:0000256" key="1">
    <source>
        <dbReference type="ARBA" id="ARBA00008175"/>
    </source>
</evidence>
<dbReference type="AlphaFoldDB" id="A0AAD4GIT5"/>
<organism evidence="7 8">
    <name type="scientific">Boletus edulis BED1</name>
    <dbReference type="NCBI Taxonomy" id="1328754"/>
    <lineage>
        <taxon>Eukaryota</taxon>
        <taxon>Fungi</taxon>
        <taxon>Dikarya</taxon>
        <taxon>Basidiomycota</taxon>
        <taxon>Agaricomycotina</taxon>
        <taxon>Agaricomycetes</taxon>
        <taxon>Agaricomycetidae</taxon>
        <taxon>Boletales</taxon>
        <taxon>Boletineae</taxon>
        <taxon>Boletaceae</taxon>
        <taxon>Boletoideae</taxon>
        <taxon>Boletus</taxon>
    </lineage>
</organism>
<keyword evidence="8" id="KW-1185">Reference proteome</keyword>
<reference evidence="7" key="1">
    <citation type="submission" date="2019-10" db="EMBL/GenBank/DDBJ databases">
        <authorList>
            <consortium name="DOE Joint Genome Institute"/>
            <person name="Kuo A."/>
            <person name="Miyauchi S."/>
            <person name="Kiss E."/>
            <person name="Drula E."/>
            <person name="Kohler A."/>
            <person name="Sanchez-Garcia M."/>
            <person name="Andreopoulos B."/>
            <person name="Barry K.W."/>
            <person name="Bonito G."/>
            <person name="Buee M."/>
            <person name="Carver A."/>
            <person name="Chen C."/>
            <person name="Cichocki N."/>
            <person name="Clum A."/>
            <person name="Culley D."/>
            <person name="Crous P.W."/>
            <person name="Fauchery L."/>
            <person name="Girlanda M."/>
            <person name="Hayes R."/>
            <person name="Keri Z."/>
            <person name="LaButti K."/>
            <person name="Lipzen A."/>
            <person name="Lombard V."/>
            <person name="Magnuson J."/>
            <person name="Maillard F."/>
            <person name="Morin E."/>
            <person name="Murat C."/>
            <person name="Nolan M."/>
            <person name="Ohm R."/>
            <person name="Pangilinan J."/>
            <person name="Pereira M."/>
            <person name="Perotto S."/>
            <person name="Peter M."/>
            <person name="Riley R."/>
            <person name="Sitrit Y."/>
            <person name="Stielow B."/>
            <person name="Szollosi G."/>
            <person name="Zifcakova L."/>
            <person name="Stursova M."/>
            <person name="Spatafora J.W."/>
            <person name="Tedersoo L."/>
            <person name="Vaario L.-M."/>
            <person name="Yamada A."/>
            <person name="Yan M."/>
            <person name="Wang P."/>
            <person name="Xu J."/>
            <person name="Bruns T."/>
            <person name="Baldrian P."/>
            <person name="Vilgalys R."/>
            <person name="Henrissat B."/>
            <person name="Grigoriev I.V."/>
            <person name="Hibbett D."/>
            <person name="Nagy L.G."/>
            <person name="Martin F.M."/>
        </authorList>
    </citation>
    <scope>NUCLEOTIDE SEQUENCE</scope>
    <source>
        <strain evidence="7">BED1</strain>
    </source>
</reference>
<gene>
    <name evidence="7" type="ORF">L210DRAFT_3474808</name>
</gene>
<dbReference type="PROSITE" id="PS50293">
    <property type="entry name" value="TPR_REGION"/>
    <property type="match status" value="1"/>
</dbReference>
<dbReference type="InterPro" id="IPR011990">
    <property type="entry name" value="TPR-like_helical_dom_sf"/>
</dbReference>
<evidence type="ECO:0000259" key="6">
    <source>
        <dbReference type="Pfam" id="PF16546"/>
    </source>
</evidence>
<comment type="similarity">
    <text evidence="1">Belongs to the SGT family.</text>
</comment>
<dbReference type="SUPFAM" id="SSF48452">
    <property type="entry name" value="TPR-like"/>
    <property type="match status" value="1"/>
</dbReference>
<evidence type="ECO:0000256" key="2">
    <source>
        <dbReference type="ARBA" id="ARBA00022737"/>
    </source>
</evidence>
<dbReference type="GO" id="GO:0072380">
    <property type="term" value="C:TRC complex"/>
    <property type="evidence" value="ECO:0007669"/>
    <property type="project" value="TreeGrafter"/>
</dbReference>
<comment type="caution">
    <text evidence="7">The sequence shown here is derived from an EMBL/GenBank/DDBJ whole genome shotgun (WGS) entry which is preliminary data.</text>
</comment>
<accession>A0AAD4GIT5</accession>
<feature type="domain" description="SGTA homodimerisation" evidence="6">
    <location>
        <begin position="6"/>
        <end position="71"/>
    </location>
</feature>
<protein>
    <recommendedName>
        <fullName evidence="6">SGTA homodimerisation domain-containing protein</fullName>
    </recommendedName>
</protein>
<dbReference type="GO" id="GO:0006620">
    <property type="term" value="P:post-translational protein targeting to endoplasmic reticulum membrane"/>
    <property type="evidence" value="ECO:0007669"/>
    <property type="project" value="TreeGrafter"/>
</dbReference>
<reference evidence="7" key="2">
    <citation type="journal article" date="2020" name="Nat. Commun.">
        <title>Large-scale genome sequencing of mycorrhizal fungi provides insights into the early evolution of symbiotic traits.</title>
        <authorList>
            <person name="Miyauchi S."/>
            <person name="Kiss E."/>
            <person name="Kuo A."/>
            <person name="Drula E."/>
            <person name="Kohler A."/>
            <person name="Sanchez-Garcia M."/>
            <person name="Morin E."/>
            <person name="Andreopoulos B."/>
            <person name="Barry K.W."/>
            <person name="Bonito G."/>
            <person name="Buee M."/>
            <person name="Carver A."/>
            <person name="Chen C."/>
            <person name="Cichocki N."/>
            <person name="Clum A."/>
            <person name="Culley D."/>
            <person name="Crous P.W."/>
            <person name="Fauchery L."/>
            <person name="Girlanda M."/>
            <person name="Hayes R.D."/>
            <person name="Keri Z."/>
            <person name="LaButti K."/>
            <person name="Lipzen A."/>
            <person name="Lombard V."/>
            <person name="Magnuson J."/>
            <person name="Maillard F."/>
            <person name="Murat C."/>
            <person name="Nolan M."/>
            <person name="Ohm R.A."/>
            <person name="Pangilinan J."/>
            <person name="Pereira M.F."/>
            <person name="Perotto S."/>
            <person name="Peter M."/>
            <person name="Pfister S."/>
            <person name="Riley R."/>
            <person name="Sitrit Y."/>
            <person name="Stielow J.B."/>
            <person name="Szollosi G."/>
            <person name="Zifcakova L."/>
            <person name="Stursova M."/>
            <person name="Spatafora J.W."/>
            <person name="Tedersoo L."/>
            <person name="Vaario L.M."/>
            <person name="Yamada A."/>
            <person name="Yan M."/>
            <person name="Wang P."/>
            <person name="Xu J."/>
            <person name="Bruns T."/>
            <person name="Baldrian P."/>
            <person name="Vilgalys R."/>
            <person name="Dunand C."/>
            <person name="Henrissat B."/>
            <person name="Grigoriev I.V."/>
            <person name="Hibbett D."/>
            <person name="Nagy L.G."/>
            <person name="Martin F.M."/>
        </authorList>
    </citation>
    <scope>NUCLEOTIDE SEQUENCE</scope>
    <source>
        <strain evidence="7">BED1</strain>
    </source>
</reference>
<feature type="repeat" description="TPR" evidence="4">
    <location>
        <begin position="108"/>
        <end position="141"/>
    </location>
</feature>
<feature type="compositionally biased region" description="Low complexity" evidence="5">
    <location>
        <begin position="87"/>
        <end position="96"/>
    </location>
</feature>
<evidence type="ECO:0000256" key="5">
    <source>
        <dbReference type="SAM" id="MobiDB-lite"/>
    </source>
</evidence>
<keyword evidence="3 4" id="KW-0802">TPR repeat</keyword>
<dbReference type="SMART" id="SM00028">
    <property type="entry name" value="TPR"/>
    <property type="match status" value="3"/>
</dbReference>
<dbReference type="FunFam" id="1.20.5.420:FF:000005">
    <property type="entry name" value="Hsc70 cochaperone (SGT), putative"/>
    <property type="match status" value="1"/>
</dbReference>
<sequence length="343" mass="36797">MADLKKQQLVLSFVDFLNESMQDGTVKDDDQEGLEIAIQCIGEAFGVDPSNEAQRKQLGIKPAKLQTIFEVFLKTKDKVGSPPPASTPSAPSTSAPPKTPSAEDKKKAEKHKQTGNTQMSAKKYDGAIDSYSKAIALDPTNAVYFSNRAAAHSSKGDHTSAVEDAKKAIEVDSSFVKAYSRLGHAHYNLGEYKAAAAAFSKGTELDPTNENLKSGLKNSRDRLPPEDDDEGPPPLMPEDQLRSSSPSSTAASDATPNLSGLTDMFGGEGGMPNLAGMMNNPMMMQMTQQLMANGGLERLMSNPAVANMMGRVQSGQMPSMDELMSDPTLRDLASQFATSNTRR</sequence>
<dbReference type="Gene3D" id="1.25.40.10">
    <property type="entry name" value="Tetratricopeptide repeat domain"/>
    <property type="match status" value="1"/>
</dbReference>
<dbReference type="Pfam" id="PF00515">
    <property type="entry name" value="TPR_1"/>
    <property type="match status" value="1"/>
</dbReference>
<dbReference type="PROSITE" id="PS50005">
    <property type="entry name" value="TPR"/>
    <property type="match status" value="2"/>
</dbReference>
<feature type="region of interest" description="Disordered" evidence="5">
    <location>
        <begin position="204"/>
        <end position="267"/>
    </location>
</feature>
<feature type="compositionally biased region" description="Low complexity" evidence="5">
    <location>
        <begin position="243"/>
        <end position="256"/>
    </location>
</feature>
<dbReference type="EMBL" id="WHUW01000005">
    <property type="protein sequence ID" value="KAF8446232.1"/>
    <property type="molecule type" value="Genomic_DNA"/>
</dbReference>
<dbReference type="Pfam" id="PF16546">
    <property type="entry name" value="SGTA_dimer"/>
    <property type="match status" value="1"/>
</dbReference>
<dbReference type="PANTHER" id="PTHR45831">
    <property type="entry name" value="LD24721P"/>
    <property type="match status" value="1"/>
</dbReference>
<evidence type="ECO:0000256" key="3">
    <source>
        <dbReference type="ARBA" id="ARBA00022803"/>
    </source>
</evidence>
<dbReference type="InterPro" id="IPR032374">
    <property type="entry name" value="SGTA_dimer"/>
</dbReference>
<feature type="region of interest" description="Disordered" evidence="5">
    <location>
        <begin position="76"/>
        <end position="121"/>
    </location>
</feature>
<feature type="repeat" description="TPR" evidence="4">
    <location>
        <begin position="176"/>
        <end position="209"/>
    </location>
</feature>
<keyword evidence="2" id="KW-0677">Repeat</keyword>
<dbReference type="InterPro" id="IPR019734">
    <property type="entry name" value="TPR_rpt"/>
</dbReference>